<keyword evidence="2" id="KW-1185">Reference proteome</keyword>
<dbReference type="Proteomes" id="UP000008311">
    <property type="component" value="Unassembled WGS sequence"/>
</dbReference>
<dbReference type="InParanoid" id="B9SYK8"/>
<evidence type="ECO:0000313" key="2">
    <source>
        <dbReference type="Proteomes" id="UP000008311"/>
    </source>
</evidence>
<sequence length="104" mass="11763">MSGEAPCINFMLRQFQTRDLLVGPFVPQPPSGVLEQKMGKWSGQFGPNSVIFCCFAGVHAYDEISRILPKKFLESVKHRETAYRAEYLKDGNMGILGRRTLIKL</sequence>
<name>B9SYK8_RICCO</name>
<gene>
    <name evidence="1" type="ORF">RCOM_1416830</name>
</gene>
<dbReference type="EMBL" id="EQ974254">
    <property type="protein sequence ID" value="EEF31291.1"/>
    <property type="molecule type" value="Genomic_DNA"/>
</dbReference>
<reference evidence="2" key="1">
    <citation type="journal article" date="2010" name="Nat. Biotechnol.">
        <title>Draft genome sequence of the oilseed species Ricinus communis.</title>
        <authorList>
            <person name="Chan A.P."/>
            <person name="Crabtree J."/>
            <person name="Zhao Q."/>
            <person name="Lorenzi H."/>
            <person name="Orvis J."/>
            <person name="Puiu D."/>
            <person name="Melake-Berhan A."/>
            <person name="Jones K.M."/>
            <person name="Redman J."/>
            <person name="Chen G."/>
            <person name="Cahoon E.B."/>
            <person name="Gedil M."/>
            <person name="Stanke M."/>
            <person name="Haas B.J."/>
            <person name="Wortman J.R."/>
            <person name="Fraser-Liggett C.M."/>
            <person name="Ravel J."/>
            <person name="Rabinowicz P.D."/>
        </authorList>
    </citation>
    <scope>NUCLEOTIDE SEQUENCE [LARGE SCALE GENOMIC DNA]</scope>
    <source>
        <strain evidence="2">cv. Hale</strain>
    </source>
</reference>
<dbReference type="AlphaFoldDB" id="B9SYK8"/>
<organism evidence="1 2">
    <name type="scientific">Ricinus communis</name>
    <name type="common">Castor bean</name>
    <dbReference type="NCBI Taxonomy" id="3988"/>
    <lineage>
        <taxon>Eukaryota</taxon>
        <taxon>Viridiplantae</taxon>
        <taxon>Streptophyta</taxon>
        <taxon>Embryophyta</taxon>
        <taxon>Tracheophyta</taxon>
        <taxon>Spermatophyta</taxon>
        <taxon>Magnoliopsida</taxon>
        <taxon>eudicotyledons</taxon>
        <taxon>Gunneridae</taxon>
        <taxon>Pentapetalae</taxon>
        <taxon>rosids</taxon>
        <taxon>fabids</taxon>
        <taxon>Malpighiales</taxon>
        <taxon>Euphorbiaceae</taxon>
        <taxon>Acalyphoideae</taxon>
        <taxon>Acalypheae</taxon>
        <taxon>Ricinus</taxon>
    </lineage>
</organism>
<protein>
    <submittedName>
        <fullName evidence="1">Uncharacterized protein</fullName>
    </submittedName>
</protein>
<proteinExistence type="predicted"/>
<evidence type="ECO:0000313" key="1">
    <source>
        <dbReference type="EMBL" id="EEF31291.1"/>
    </source>
</evidence>
<accession>B9SYK8</accession>